<reference evidence="1" key="1">
    <citation type="submission" date="2016-04" db="EMBL/GenBank/DDBJ databases">
        <authorList>
            <person name="Evans L.H."/>
            <person name="Alamgir A."/>
            <person name="Owens N."/>
            <person name="Weber N.D."/>
            <person name="Virtaneva K."/>
            <person name="Barbian K."/>
            <person name="Babar A."/>
            <person name="Rosenke K."/>
        </authorList>
    </citation>
    <scope>NUCLEOTIDE SEQUENCE</scope>
    <source>
        <strain evidence="1">86-1</strain>
    </source>
</reference>
<organism evidence="1">
    <name type="scientific">uncultured Dysgonomonas sp</name>
    <dbReference type="NCBI Taxonomy" id="206096"/>
    <lineage>
        <taxon>Bacteria</taxon>
        <taxon>Pseudomonadati</taxon>
        <taxon>Bacteroidota</taxon>
        <taxon>Bacteroidia</taxon>
        <taxon>Bacteroidales</taxon>
        <taxon>Dysgonomonadaceae</taxon>
        <taxon>Dysgonomonas</taxon>
        <taxon>environmental samples</taxon>
    </lineage>
</organism>
<dbReference type="AlphaFoldDB" id="A0A212JHA6"/>
<proteinExistence type="predicted"/>
<dbReference type="EMBL" id="FLUM01000001">
    <property type="protein sequence ID" value="SBV98839.1"/>
    <property type="molecule type" value="Genomic_DNA"/>
</dbReference>
<protein>
    <submittedName>
        <fullName evidence="1">Uncharacterized protein</fullName>
    </submittedName>
</protein>
<sequence>MELSDQLLSSCEGFSFDKTIKQISIRIYYLNRSLINEKKLGIYKNRR</sequence>
<gene>
    <name evidence="1" type="ORF">KL86DYS1_12280</name>
</gene>
<evidence type="ECO:0000313" key="1">
    <source>
        <dbReference type="EMBL" id="SBV98839.1"/>
    </source>
</evidence>
<name>A0A212JHA6_9BACT</name>
<accession>A0A212JHA6</accession>